<keyword evidence="1" id="KW-0677">Repeat</keyword>
<keyword evidence="5" id="KW-1185">Reference proteome</keyword>
<evidence type="ECO:0000256" key="2">
    <source>
        <dbReference type="SAM" id="SignalP"/>
    </source>
</evidence>
<proteinExistence type="predicted"/>
<dbReference type="InterPro" id="IPR027417">
    <property type="entry name" value="P-loop_NTPase"/>
</dbReference>
<sequence>MDIMVKIIVELLSILAIATKEVKQSKSKTFLKKLAGRTDIEDSLKKLDRLTQDEVLMIAAQGLKATQGVGASVQAVEDKITTVVQDGEKTMGAIQHLATNLGNLNRNQLRQDLRRWLCPPDPSVNQNAAIATLHKGTAAWFIEGSTFMDWKASGSLLWVHGKPGSGKSILSSAIIQDVERISSAGSASMAYFYFDFNDTGKQDARALLTSLVIQLSDQSDSFCDILLGLYSAHRGGSQQPTDVALAQSLKKMITTAGNNPDLFYN</sequence>
<feature type="domain" description="Nephrocystin 3-like N-terminal" evidence="3">
    <location>
        <begin position="136"/>
        <end position="256"/>
    </location>
</feature>
<gene>
    <name evidence="4" type="ORF">DFH94DRAFT_30378</name>
</gene>
<dbReference type="EMBL" id="WHVB01000001">
    <property type="protein sequence ID" value="KAF8487524.1"/>
    <property type="molecule type" value="Genomic_DNA"/>
</dbReference>
<dbReference type="Gene3D" id="3.40.50.300">
    <property type="entry name" value="P-loop containing nucleotide triphosphate hydrolases"/>
    <property type="match status" value="1"/>
</dbReference>
<evidence type="ECO:0000259" key="3">
    <source>
        <dbReference type="Pfam" id="PF24883"/>
    </source>
</evidence>
<name>A0A9P5N7S4_9AGAM</name>
<dbReference type="Pfam" id="PF24883">
    <property type="entry name" value="NPHP3_N"/>
    <property type="match status" value="1"/>
</dbReference>
<dbReference type="PANTHER" id="PTHR10039">
    <property type="entry name" value="AMELOGENIN"/>
    <property type="match status" value="1"/>
</dbReference>
<evidence type="ECO:0000313" key="5">
    <source>
        <dbReference type="Proteomes" id="UP000759537"/>
    </source>
</evidence>
<dbReference type="Proteomes" id="UP000759537">
    <property type="component" value="Unassembled WGS sequence"/>
</dbReference>
<feature type="chain" id="PRO_5040350827" description="Nephrocystin 3-like N-terminal domain-containing protein" evidence="2">
    <location>
        <begin position="19"/>
        <end position="265"/>
    </location>
</feature>
<dbReference type="AlphaFoldDB" id="A0A9P5N7S4"/>
<reference evidence="4" key="1">
    <citation type="submission" date="2019-10" db="EMBL/GenBank/DDBJ databases">
        <authorList>
            <consortium name="DOE Joint Genome Institute"/>
            <person name="Kuo A."/>
            <person name="Miyauchi S."/>
            <person name="Kiss E."/>
            <person name="Drula E."/>
            <person name="Kohler A."/>
            <person name="Sanchez-Garcia M."/>
            <person name="Andreopoulos B."/>
            <person name="Barry K.W."/>
            <person name="Bonito G."/>
            <person name="Buee M."/>
            <person name="Carver A."/>
            <person name="Chen C."/>
            <person name="Cichocki N."/>
            <person name="Clum A."/>
            <person name="Culley D."/>
            <person name="Crous P.W."/>
            <person name="Fauchery L."/>
            <person name="Girlanda M."/>
            <person name="Hayes R."/>
            <person name="Keri Z."/>
            <person name="LaButti K."/>
            <person name="Lipzen A."/>
            <person name="Lombard V."/>
            <person name="Magnuson J."/>
            <person name="Maillard F."/>
            <person name="Morin E."/>
            <person name="Murat C."/>
            <person name="Nolan M."/>
            <person name="Ohm R."/>
            <person name="Pangilinan J."/>
            <person name="Pereira M."/>
            <person name="Perotto S."/>
            <person name="Peter M."/>
            <person name="Riley R."/>
            <person name="Sitrit Y."/>
            <person name="Stielow B."/>
            <person name="Szollosi G."/>
            <person name="Zifcakova L."/>
            <person name="Stursova M."/>
            <person name="Spatafora J.W."/>
            <person name="Tedersoo L."/>
            <person name="Vaario L.-M."/>
            <person name="Yamada A."/>
            <person name="Yan M."/>
            <person name="Wang P."/>
            <person name="Xu J."/>
            <person name="Bruns T."/>
            <person name="Baldrian P."/>
            <person name="Vilgalys R."/>
            <person name="Henrissat B."/>
            <person name="Grigoriev I.V."/>
            <person name="Hibbett D."/>
            <person name="Nagy L.G."/>
            <person name="Martin F.M."/>
        </authorList>
    </citation>
    <scope>NUCLEOTIDE SEQUENCE</scope>
    <source>
        <strain evidence="4">Prilba</strain>
    </source>
</reference>
<comment type="caution">
    <text evidence="4">The sequence shown here is derived from an EMBL/GenBank/DDBJ whole genome shotgun (WGS) entry which is preliminary data.</text>
</comment>
<dbReference type="OrthoDB" id="3036502at2759"/>
<keyword evidence="2" id="KW-0732">Signal</keyword>
<reference evidence="4" key="2">
    <citation type="journal article" date="2020" name="Nat. Commun.">
        <title>Large-scale genome sequencing of mycorrhizal fungi provides insights into the early evolution of symbiotic traits.</title>
        <authorList>
            <person name="Miyauchi S."/>
            <person name="Kiss E."/>
            <person name="Kuo A."/>
            <person name="Drula E."/>
            <person name="Kohler A."/>
            <person name="Sanchez-Garcia M."/>
            <person name="Morin E."/>
            <person name="Andreopoulos B."/>
            <person name="Barry K.W."/>
            <person name="Bonito G."/>
            <person name="Buee M."/>
            <person name="Carver A."/>
            <person name="Chen C."/>
            <person name="Cichocki N."/>
            <person name="Clum A."/>
            <person name="Culley D."/>
            <person name="Crous P.W."/>
            <person name="Fauchery L."/>
            <person name="Girlanda M."/>
            <person name="Hayes R.D."/>
            <person name="Keri Z."/>
            <person name="LaButti K."/>
            <person name="Lipzen A."/>
            <person name="Lombard V."/>
            <person name="Magnuson J."/>
            <person name="Maillard F."/>
            <person name="Murat C."/>
            <person name="Nolan M."/>
            <person name="Ohm R.A."/>
            <person name="Pangilinan J."/>
            <person name="Pereira M.F."/>
            <person name="Perotto S."/>
            <person name="Peter M."/>
            <person name="Pfister S."/>
            <person name="Riley R."/>
            <person name="Sitrit Y."/>
            <person name="Stielow J.B."/>
            <person name="Szollosi G."/>
            <person name="Zifcakova L."/>
            <person name="Stursova M."/>
            <person name="Spatafora J.W."/>
            <person name="Tedersoo L."/>
            <person name="Vaario L.M."/>
            <person name="Yamada A."/>
            <person name="Yan M."/>
            <person name="Wang P."/>
            <person name="Xu J."/>
            <person name="Bruns T."/>
            <person name="Baldrian P."/>
            <person name="Vilgalys R."/>
            <person name="Dunand C."/>
            <person name="Henrissat B."/>
            <person name="Grigoriev I.V."/>
            <person name="Hibbett D."/>
            <person name="Nagy L.G."/>
            <person name="Martin F.M."/>
        </authorList>
    </citation>
    <scope>NUCLEOTIDE SEQUENCE</scope>
    <source>
        <strain evidence="4">Prilba</strain>
    </source>
</reference>
<dbReference type="PANTHER" id="PTHR10039:SF16">
    <property type="entry name" value="GPI INOSITOL-DEACYLASE"/>
    <property type="match status" value="1"/>
</dbReference>
<protein>
    <recommendedName>
        <fullName evidence="3">Nephrocystin 3-like N-terminal domain-containing protein</fullName>
    </recommendedName>
</protein>
<evidence type="ECO:0000313" key="4">
    <source>
        <dbReference type="EMBL" id="KAF8487524.1"/>
    </source>
</evidence>
<accession>A0A9P5N7S4</accession>
<organism evidence="4 5">
    <name type="scientific">Russula ochroleuca</name>
    <dbReference type="NCBI Taxonomy" id="152965"/>
    <lineage>
        <taxon>Eukaryota</taxon>
        <taxon>Fungi</taxon>
        <taxon>Dikarya</taxon>
        <taxon>Basidiomycota</taxon>
        <taxon>Agaricomycotina</taxon>
        <taxon>Agaricomycetes</taxon>
        <taxon>Russulales</taxon>
        <taxon>Russulaceae</taxon>
        <taxon>Russula</taxon>
    </lineage>
</organism>
<dbReference type="InterPro" id="IPR056884">
    <property type="entry name" value="NPHP3-like_N"/>
</dbReference>
<evidence type="ECO:0000256" key="1">
    <source>
        <dbReference type="ARBA" id="ARBA00022737"/>
    </source>
</evidence>
<feature type="signal peptide" evidence="2">
    <location>
        <begin position="1"/>
        <end position="18"/>
    </location>
</feature>